<dbReference type="Proteomes" id="UP000596130">
    <property type="component" value="Chromosome"/>
</dbReference>
<dbReference type="Gene3D" id="1.10.10.10">
    <property type="entry name" value="Winged helix-like DNA-binding domain superfamily/Winged helix DNA-binding domain"/>
    <property type="match status" value="1"/>
</dbReference>
<evidence type="ECO:0000313" key="2">
    <source>
        <dbReference type="Proteomes" id="UP000596130"/>
    </source>
</evidence>
<reference evidence="1 2" key="1">
    <citation type="submission" date="2020-12" db="EMBL/GenBank/DDBJ databases">
        <title>Identification and biosynthesis of polyene macrolides produced by Streptomyces alfalfae Men-myco-93-63.</title>
        <authorList>
            <person name="Liu D."/>
            <person name="Li Y."/>
            <person name="Liu L."/>
            <person name="Han X."/>
            <person name="Shen F."/>
        </authorList>
    </citation>
    <scope>NUCLEOTIDE SEQUENCE [LARGE SCALE GENOMIC DNA]</scope>
    <source>
        <strain evidence="1 2">Men-myco-93-63</strain>
    </source>
</reference>
<name>A0A7T4PE60_9ACTN</name>
<evidence type="ECO:0008006" key="3">
    <source>
        <dbReference type="Google" id="ProtNLM"/>
    </source>
</evidence>
<dbReference type="GO" id="GO:0003677">
    <property type="term" value="F:DNA binding"/>
    <property type="evidence" value="ECO:0007669"/>
    <property type="project" value="InterPro"/>
</dbReference>
<accession>A0A7T4PE60</accession>
<organism evidence="1 2">
    <name type="scientific">Streptomyces alfalfae</name>
    <dbReference type="NCBI Taxonomy" id="1642299"/>
    <lineage>
        <taxon>Bacteria</taxon>
        <taxon>Bacillati</taxon>
        <taxon>Actinomycetota</taxon>
        <taxon>Actinomycetes</taxon>
        <taxon>Kitasatosporales</taxon>
        <taxon>Streptomycetaceae</taxon>
        <taxon>Streptomyces</taxon>
    </lineage>
</organism>
<dbReference type="SUPFAM" id="SSF46894">
    <property type="entry name" value="C-terminal effector domain of the bipartite response regulators"/>
    <property type="match status" value="1"/>
</dbReference>
<dbReference type="GO" id="GO:0006355">
    <property type="term" value="P:regulation of DNA-templated transcription"/>
    <property type="evidence" value="ECO:0007669"/>
    <property type="project" value="InterPro"/>
</dbReference>
<dbReference type="EMBL" id="CP065959">
    <property type="protein sequence ID" value="QQC88522.1"/>
    <property type="molecule type" value="Genomic_DNA"/>
</dbReference>
<proteinExistence type="predicted"/>
<evidence type="ECO:0000313" key="1">
    <source>
        <dbReference type="EMBL" id="QQC88522.1"/>
    </source>
</evidence>
<dbReference type="InterPro" id="IPR036388">
    <property type="entry name" value="WH-like_DNA-bd_sf"/>
</dbReference>
<dbReference type="RefSeq" id="WP_198502257.1">
    <property type="nucleotide sequence ID" value="NZ_CP060742.1"/>
</dbReference>
<gene>
    <name evidence="1" type="ORF">I8755_08950</name>
</gene>
<protein>
    <recommendedName>
        <fullName evidence="3">HTH luxR-type domain-containing protein</fullName>
    </recommendedName>
</protein>
<dbReference type="AlphaFoldDB" id="A0A7T4PE60"/>
<dbReference type="InterPro" id="IPR016032">
    <property type="entry name" value="Sig_transdc_resp-reg_C-effctor"/>
</dbReference>
<sequence length="63" mass="6560">MAPADDLRPDVVVMDITVATVKAHVARLFTKLGARARAHLGIARARAHLGIAAYGSGLAAPTR</sequence>